<gene>
    <name evidence="2" type="ORF">C8E83_2204</name>
</gene>
<dbReference type="RefSeq" id="WP_121369904.1">
    <property type="nucleotide sequence ID" value="NZ_RBKS01000001.1"/>
</dbReference>
<evidence type="ECO:0000313" key="2">
    <source>
        <dbReference type="EMBL" id="RKR75067.1"/>
    </source>
</evidence>
<evidence type="ECO:0008006" key="4">
    <source>
        <dbReference type="Google" id="ProtNLM"/>
    </source>
</evidence>
<feature type="region of interest" description="Disordered" evidence="1">
    <location>
        <begin position="190"/>
        <end position="222"/>
    </location>
</feature>
<evidence type="ECO:0000256" key="1">
    <source>
        <dbReference type="SAM" id="MobiDB-lite"/>
    </source>
</evidence>
<reference evidence="2 3" key="1">
    <citation type="submission" date="2018-10" db="EMBL/GenBank/DDBJ databases">
        <title>Sequencing the genomes of 1000 actinobacteria strains.</title>
        <authorList>
            <person name="Klenk H.-P."/>
        </authorList>
    </citation>
    <scope>NUCLEOTIDE SEQUENCE [LARGE SCALE GENOMIC DNA]</scope>
    <source>
        <strain evidence="2 3">DSM 17894</strain>
    </source>
</reference>
<proteinExistence type="predicted"/>
<keyword evidence="3" id="KW-1185">Reference proteome</keyword>
<organism evidence="2 3">
    <name type="scientific">Frondihabitans australicus</name>
    <dbReference type="NCBI Taxonomy" id="386892"/>
    <lineage>
        <taxon>Bacteria</taxon>
        <taxon>Bacillati</taxon>
        <taxon>Actinomycetota</taxon>
        <taxon>Actinomycetes</taxon>
        <taxon>Micrococcales</taxon>
        <taxon>Microbacteriaceae</taxon>
        <taxon>Frondihabitans</taxon>
    </lineage>
</organism>
<name>A0A495IGD2_9MICO</name>
<dbReference type="InterPro" id="IPR029044">
    <property type="entry name" value="Nucleotide-diphossugar_trans"/>
</dbReference>
<protein>
    <recommendedName>
        <fullName evidence="4">Glycosyl transferase family 2</fullName>
    </recommendedName>
</protein>
<dbReference type="OrthoDB" id="9797819at2"/>
<dbReference type="AlphaFoldDB" id="A0A495IGD2"/>
<dbReference type="Proteomes" id="UP000280008">
    <property type="component" value="Unassembled WGS sequence"/>
</dbReference>
<comment type="caution">
    <text evidence="2">The sequence shown here is derived from an EMBL/GenBank/DDBJ whole genome shotgun (WGS) entry which is preliminary data.</text>
</comment>
<dbReference type="Gene3D" id="3.90.550.10">
    <property type="entry name" value="Spore Coat Polysaccharide Biosynthesis Protein SpsA, Chain A"/>
    <property type="match status" value="1"/>
</dbReference>
<dbReference type="SUPFAM" id="SSF53448">
    <property type="entry name" value="Nucleotide-diphospho-sugar transferases"/>
    <property type="match status" value="1"/>
</dbReference>
<evidence type="ECO:0000313" key="3">
    <source>
        <dbReference type="Proteomes" id="UP000280008"/>
    </source>
</evidence>
<sequence>MDTVDVDVIIPALATGADLARLMSRLPEGYRAIVAVHSPAAHLVDIVRAAGATLVVVPQHGFGAAASAGLAASTGSVVVMTGPESQPTVQEVETLVSAVVRGDADVAVAPKGEPTSGVGRLLTRLRDLGRAEIAGPARAPRPRAAIRNTTGTRAAWRSDLVALDLADRGRHYPAEMLARAAESGLRIAELDPASLRRPSHRAAPDSARATRGDASRRARPAH</sequence>
<accession>A0A495IGD2</accession>
<dbReference type="EMBL" id="RBKS01000001">
    <property type="protein sequence ID" value="RKR75067.1"/>
    <property type="molecule type" value="Genomic_DNA"/>
</dbReference>